<dbReference type="Pfam" id="PF13997">
    <property type="entry name" value="YqjK"/>
    <property type="match status" value="1"/>
</dbReference>
<dbReference type="RefSeq" id="WP_203388017.1">
    <property type="nucleotide sequence ID" value="NZ_CP064781.1"/>
</dbReference>
<evidence type="ECO:0000313" key="1">
    <source>
        <dbReference type="EMBL" id="QRJ64473.1"/>
    </source>
</evidence>
<name>A0A974Y4F4_9RHOO</name>
<dbReference type="Proteomes" id="UP000663444">
    <property type="component" value="Chromosome"/>
</dbReference>
<proteinExistence type="predicted"/>
<protein>
    <submittedName>
        <fullName evidence="1">YqjK-like family protein</fullName>
    </submittedName>
</protein>
<evidence type="ECO:0000313" key="2">
    <source>
        <dbReference type="Proteomes" id="UP000663444"/>
    </source>
</evidence>
<keyword evidence="2" id="KW-1185">Reference proteome</keyword>
<reference evidence="1" key="1">
    <citation type="submission" date="2020-11" db="EMBL/GenBank/DDBJ databases">
        <title>Azospira restricta DSM 18626 genome sequence.</title>
        <authorList>
            <person name="Moe W.M."/>
        </authorList>
    </citation>
    <scope>NUCLEOTIDE SEQUENCE</scope>
    <source>
        <strain evidence="1">DSM 18626</strain>
    </source>
</reference>
<organism evidence="1 2">
    <name type="scientific">Azospira restricta</name>
    <dbReference type="NCBI Taxonomy" id="404405"/>
    <lineage>
        <taxon>Bacteria</taxon>
        <taxon>Pseudomonadati</taxon>
        <taxon>Pseudomonadota</taxon>
        <taxon>Betaproteobacteria</taxon>
        <taxon>Rhodocyclales</taxon>
        <taxon>Rhodocyclaceae</taxon>
        <taxon>Azospira</taxon>
    </lineage>
</organism>
<dbReference type="InterPro" id="IPR025612">
    <property type="entry name" value="YqjK"/>
</dbReference>
<sequence>MEKKLIELSLQRGRLQERIAAQRATLAVQLRPLADALQTADRGLAAARRGVDYVKRHPGQVGVAVALLALLRPKGVWRWGRRAFVAWRLWKTARSKLAAAGIAVSRPAA</sequence>
<accession>A0A974Y4F4</accession>
<dbReference type="KEGG" id="ares:IWH25_03730"/>
<dbReference type="AlphaFoldDB" id="A0A974Y4F4"/>
<dbReference type="EMBL" id="CP064781">
    <property type="protein sequence ID" value="QRJ64473.1"/>
    <property type="molecule type" value="Genomic_DNA"/>
</dbReference>
<gene>
    <name evidence="1" type="ORF">IWH25_03730</name>
</gene>